<name>A0ABS3RM13_9ACTN</name>
<protein>
    <submittedName>
        <fullName evidence="2">Carbohydrate kinase family protein</fullName>
    </submittedName>
</protein>
<dbReference type="RefSeq" id="WP_208238320.1">
    <property type="nucleotide sequence ID" value="NZ_JAGEPF010000004.1"/>
</dbReference>
<dbReference type="GO" id="GO:0016301">
    <property type="term" value="F:kinase activity"/>
    <property type="evidence" value="ECO:0007669"/>
    <property type="project" value="UniProtKB-KW"/>
</dbReference>
<evidence type="ECO:0000313" key="2">
    <source>
        <dbReference type="EMBL" id="MBO2457373.1"/>
    </source>
</evidence>
<dbReference type="SUPFAM" id="SSF53613">
    <property type="entry name" value="Ribokinase-like"/>
    <property type="match status" value="1"/>
</dbReference>
<reference evidence="2 3" key="1">
    <citation type="submission" date="2021-03" db="EMBL/GenBank/DDBJ databases">
        <title>Actinomadura violae sp. nov., isolated from lichen in Thailand.</title>
        <authorList>
            <person name="Kanchanasin P."/>
            <person name="Saeng-In P."/>
            <person name="Phongsopitanun W."/>
            <person name="Yuki M."/>
            <person name="Kudo T."/>
            <person name="Ohkuma M."/>
            <person name="Tanasupawat S."/>
        </authorList>
    </citation>
    <scope>NUCLEOTIDE SEQUENCE [LARGE SCALE GENOMIC DNA]</scope>
    <source>
        <strain evidence="2 3">LCR2-06</strain>
    </source>
</reference>
<sequence length="306" mass="31286">MKVLVLGDLCLDTVVEEEVALDSALARDGGDFSLWTPLADLPGGTSYHFAAAAVRYGHTPVIVGAVGADAAGRMLTAALADAGYRHHLAVDDRRPTGRAVIAYGSSGSRAMLASRGTANEGLCGAAVNAALDAVPEVDAVWLSGLSLSRKAAPTYGSVREIAAGAAAAGVKLLLDIVPHEFHRHFPDVPSITAAVGPVHGLVSELSSARRLLGLGDRGETLTARHLDETAGLLLEHVGATVLRYRAGPVYRQALRTRGGVARDLDRPVPGPLGLRGYGDGLTCEMLTDLAGTGAGKAGAPGKAGPA</sequence>
<dbReference type="Proteomes" id="UP000680206">
    <property type="component" value="Unassembled WGS sequence"/>
</dbReference>
<dbReference type="InterPro" id="IPR029056">
    <property type="entry name" value="Ribokinase-like"/>
</dbReference>
<evidence type="ECO:0000313" key="3">
    <source>
        <dbReference type="Proteomes" id="UP000680206"/>
    </source>
</evidence>
<dbReference type="Gene3D" id="3.40.1190.20">
    <property type="match status" value="1"/>
</dbReference>
<feature type="domain" description="Carbohydrate kinase PfkB" evidence="1">
    <location>
        <begin position="42"/>
        <end position="156"/>
    </location>
</feature>
<comment type="caution">
    <text evidence="2">The sequence shown here is derived from an EMBL/GenBank/DDBJ whole genome shotgun (WGS) entry which is preliminary data.</text>
</comment>
<keyword evidence="2" id="KW-0808">Transferase</keyword>
<accession>A0ABS3RM13</accession>
<gene>
    <name evidence="2" type="ORF">J4709_07280</name>
</gene>
<keyword evidence="2" id="KW-0418">Kinase</keyword>
<proteinExistence type="predicted"/>
<dbReference type="InterPro" id="IPR011611">
    <property type="entry name" value="PfkB_dom"/>
</dbReference>
<dbReference type="Pfam" id="PF00294">
    <property type="entry name" value="PfkB"/>
    <property type="match status" value="1"/>
</dbReference>
<dbReference type="EMBL" id="JAGEPF010000004">
    <property type="protein sequence ID" value="MBO2457373.1"/>
    <property type="molecule type" value="Genomic_DNA"/>
</dbReference>
<evidence type="ECO:0000259" key="1">
    <source>
        <dbReference type="Pfam" id="PF00294"/>
    </source>
</evidence>
<keyword evidence="3" id="KW-1185">Reference proteome</keyword>
<organism evidence="2 3">
    <name type="scientific">Actinomadura violacea</name>
    <dbReference type="NCBI Taxonomy" id="2819934"/>
    <lineage>
        <taxon>Bacteria</taxon>
        <taxon>Bacillati</taxon>
        <taxon>Actinomycetota</taxon>
        <taxon>Actinomycetes</taxon>
        <taxon>Streptosporangiales</taxon>
        <taxon>Thermomonosporaceae</taxon>
        <taxon>Actinomadura</taxon>
    </lineage>
</organism>